<sequence length="83" mass="9402">MAQYNVQEAKTRLSELLNMVERGEEVVIAKAGKPVARLVKIERPSKRRLGFVKGELPDNFLEPMDEEELALWEAPLISSTHTP</sequence>
<dbReference type="Proteomes" id="UP001500200">
    <property type="component" value="Unassembled WGS sequence"/>
</dbReference>
<dbReference type="Gene3D" id="3.40.1620.10">
    <property type="entry name" value="YefM-like domain"/>
    <property type="match status" value="1"/>
</dbReference>
<accession>A0ABP9S7R1</accession>
<protein>
    <recommendedName>
        <fullName evidence="2">Antitoxin</fullName>
    </recommendedName>
</protein>
<dbReference type="PANTHER" id="PTHR35377">
    <property type="entry name" value="ANTITOXIN VAPB49-RELATED-RELATED"/>
    <property type="match status" value="1"/>
</dbReference>
<comment type="caution">
    <text evidence="3">The sequence shown here is derived from an EMBL/GenBank/DDBJ whole genome shotgun (WGS) entry which is preliminary data.</text>
</comment>
<proteinExistence type="inferred from homology"/>
<dbReference type="EMBL" id="BAABKK010000009">
    <property type="protein sequence ID" value="GAA5191946.1"/>
    <property type="molecule type" value="Genomic_DNA"/>
</dbReference>
<dbReference type="RefSeq" id="WP_345448449.1">
    <property type="nucleotide sequence ID" value="NZ_BAABKK010000009.1"/>
</dbReference>
<evidence type="ECO:0000256" key="2">
    <source>
        <dbReference type="RuleBase" id="RU362080"/>
    </source>
</evidence>
<dbReference type="Pfam" id="PF02604">
    <property type="entry name" value="PhdYeFM_antitox"/>
    <property type="match status" value="1"/>
</dbReference>
<evidence type="ECO:0000313" key="4">
    <source>
        <dbReference type="Proteomes" id="UP001500200"/>
    </source>
</evidence>
<keyword evidence="4" id="KW-1185">Reference proteome</keyword>
<organism evidence="3 4">
    <name type="scientific">Arthrobacter gyeryongensis</name>
    <dbReference type="NCBI Taxonomy" id="1650592"/>
    <lineage>
        <taxon>Bacteria</taxon>
        <taxon>Bacillati</taxon>
        <taxon>Actinomycetota</taxon>
        <taxon>Actinomycetes</taxon>
        <taxon>Micrococcales</taxon>
        <taxon>Micrococcaceae</taxon>
        <taxon>Arthrobacter</taxon>
    </lineage>
</organism>
<dbReference type="NCBIfam" id="TIGR01552">
    <property type="entry name" value="phd_fam"/>
    <property type="match status" value="1"/>
</dbReference>
<gene>
    <name evidence="3" type="ORF">GCM10023346_12790</name>
</gene>
<dbReference type="InterPro" id="IPR006442">
    <property type="entry name" value="Antitoxin_Phd/YefM"/>
</dbReference>
<name>A0ABP9S7R1_9MICC</name>
<reference evidence="4" key="1">
    <citation type="journal article" date="2019" name="Int. J. Syst. Evol. Microbiol.">
        <title>The Global Catalogue of Microorganisms (GCM) 10K type strain sequencing project: providing services to taxonomists for standard genome sequencing and annotation.</title>
        <authorList>
            <consortium name="The Broad Institute Genomics Platform"/>
            <consortium name="The Broad Institute Genome Sequencing Center for Infectious Disease"/>
            <person name="Wu L."/>
            <person name="Ma J."/>
        </authorList>
    </citation>
    <scope>NUCLEOTIDE SEQUENCE [LARGE SCALE GENOMIC DNA]</scope>
    <source>
        <strain evidence="4">JCM 18514</strain>
    </source>
</reference>
<comment type="similarity">
    <text evidence="1 2">Belongs to the phD/YefM antitoxin family.</text>
</comment>
<dbReference type="InterPro" id="IPR051416">
    <property type="entry name" value="phD-YefM_TA_antitoxins"/>
</dbReference>
<dbReference type="SUPFAM" id="SSF143120">
    <property type="entry name" value="YefM-like"/>
    <property type="match status" value="1"/>
</dbReference>
<dbReference type="InterPro" id="IPR036165">
    <property type="entry name" value="YefM-like_sf"/>
</dbReference>
<comment type="function">
    <text evidence="2">Antitoxin component of a type II toxin-antitoxin (TA) system.</text>
</comment>
<evidence type="ECO:0000256" key="1">
    <source>
        <dbReference type="ARBA" id="ARBA00009981"/>
    </source>
</evidence>
<evidence type="ECO:0000313" key="3">
    <source>
        <dbReference type="EMBL" id="GAA5191946.1"/>
    </source>
</evidence>